<accession>A0A0E3B2D7</accession>
<dbReference type="PANTHER" id="PTHR48094:SF12">
    <property type="entry name" value="PARKINSON DISEASE PROTEIN 7 HOMOLOG"/>
    <property type="match status" value="1"/>
</dbReference>
<evidence type="ECO:0000313" key="3">
    <source>
        <dbReference type="Proteomes" id="UP000058857"/>
    </source>
</evidence>
<dbReference type="CDD" id="cd03135">
    <property type="entry name" value="GATase1_DJ-1"/>
    <property type="match status" value="1"/>
</dbReference>
<dbReference type="EMBL" id="CP012029">
    <property type="protein sequence ID" value="ALO25660.1"/>
    <property type="molecule type" value="Genomic_DNA"/>
</dbReference>
<dbReference type="InterPro" id="IPR050325">
    <property type="entry name" value="Prot/Nucl_acid_deglycase"/>
</dbReference>
<dbReference type="Gene3D" id="3.40.50.880">
    <property type="match status" value="1"/>
</dbReference>
<gene>
    <name evidence="2" type="ORF">LBBP_01369</name>
</gene>
<proteinExistence type="predicted"/>
<feature type="domain" description="DJ-1/PfpI" evidence="1">
    <location>
        <begin position="3"/>
        <end position="162"/>
    </location>
</feature>
<dbReference type="RefSeq" id="WP_002725781.1">
    <property type="nucleotide sequence ID" value="NZ_CP012029.1"/>
</dbReference>
<dbReference type="InterPro" id="IPR006287">
    <property type="entry name" value="DJ-1"/>
</dbReference>
<evidence type="ECO:0000259" key="1">
    <source>
        <dbReference type="Pfam" id="PF01965"/>
    </source>
</evidence>
<name>A0A0E3B2D7_LEPBO</name>
<dbReference type="Pfam" id="PF01965">
    <property type="entry name" value="DJ-1_PfpI"/>
    <property type="match status" value="1"/>
</dbReference>
<dbReference type="PANTHER" id="PTHR48094">
    <property type="entry name" value="PROTEIN/NUCLEIC ACID DEGLYCASE DJ-1-RELATED"/>
    <property type="match status" value="1"/>
</dbReference>
<dbReference type="GO" id="GO:0005737">
    <property type="term" value="C:cytoplasm"/>
    <property type="evidence" value="ECO:0007669"/>
    <property type="project" value="TreeGrafter"/>
</dbReference>
<dbReference type="AlphaFoldDB" id="A0A0E3B2D7"/>
<sequence>MPKVLVPFAEGMEEMEAVIIVDVLRRAGVEVTSASLKEGPVKASRGIYLLADTTLDAVNLKDFDMIVLPGGAGGTKVLGADPKIADFLQEAKKENKWIGAICAAPSILVHQNILTSEDRFTAFPGIVSDTSGYTGSRLEISGKIVTSIGPGSAFEFSLELVRILCGKESMLKVKSALQLAL</sequence>
<organism evidence="2">
    <name type="scientific">Leptospira borgpetersenii serovar Ballum</name>
    <dbReference type="NCBI Taxonomy" id="280505"/>
    <lineage>
        <taxon>Bacteria</taxon>
        <taxon>Pseudomonadati</taxon>
        <taxon>Spirochaetota</taxon>
        <taxon>Spirochaetia</taxon>
        <taxon>Leptospirales</taxon>
        <taxon>Leptospiraceae</taxon>
        <taxon>Leptospira</taxon>
    </lineage>
</organism>
<dbReference type="GeneID" id="61174196"/>
<dbReference type="NCBIfam" id="TIGR01383">
    <property type="entry name" value="not_thiJ"/>
    <property type="match status" value="1"/>
</dbReference>
<dbReference type="PATRIC" id="fig|280505.15.peg.1335"/>
<dbReference type="InterPro" id="IPR002818">
    <property type="entry name" value="DJ-1/PfpI"/>
</dbReference>
<evidence type="ECO:0000313" key="2">
    <source>
        <dbReference type="EMBL" id="ALO25660.1"/>
    </source>
</evidence>
<dbReference type="SUPFAM" id="SSF52317">
    <property type="entry name" value="Class I glutamine amidotransferase-like"/>
    <property type="match status" value="1"/>
</dbReference>
<reference evidence="2 3" key="1">
    <citation type="journal article" date="2015" name="PLoS Negl. Trop. Dis.">
        <title>Distribution of Plasmids in Distinct Leptospira Pathogenic Species.</title>
        <authorList>
            <person name="Wang Y."/>
            <person name="Zhuang X."/>
            <person name="Zhong Y."/>
            <person name="Zhang C."/>
            <person name="Zhang Y."/>
            <person name="Zeng L."/>
            <person name="Zhu Y."/>
            <person name="He P."/>
            <person name="Dong K."/>
            <person name="Pal U."/>
            <person name="Guo X."/>
            <person name="Qin J."/>
        </authorList>
    </citation>
    <scope>NUCLEOTIDE SEQUENCE [LARGE SCALE GENOMIC DNA]</scope>
    <source>
        <strain evidence="2 3">56604</strain>
    </source>
</reference>
<dbReference type="InterPro" id="IPR029062">
    <property type="entry name" value="Class_I_gatase-like"/>
</dbReference>
<dbReference type="Proteomes" id="UP000058857">
    <property type="component" value="Chromosome 1"/>
</dbReference>
<protein>
    <submittedName>
        <fullName evidence="2">DJ-1 family protein</fullName>
    </submittedName>
</protein>